<name>F4RS02_MELLP</name>
<dbReference type="Proteomes" id="UP000001072">
    <property type="component" value="Unassembled WGS sequence"/>
</dbReference>
<organism evidence="3">
    <name type="scientific">Melampsora larici-populina (strain 98AG31 / pathotype 3-4-7)</name>
    <name type="common">Poplar leaf rust fungus</name>
    <dbReference type="NCBI Taxonomy" id="747676"/>
    <lineage>
        <taxon>Eukaryota</taxon>
        <taxon>Fungi</taxon>
        <taxon>Dikarya</taxon>
        <taxon>Basidiomycota</taxon>
        <taxon>Pucciniomycotina</taxon>
        <taxon>Pucciniomycetes</taxon>
        <taxon>Pucciniales</taxon>
        <taxon>Melampsoraceae</taxon>
        <taxon>Melampsora</taxon>
    </lineage>
</organism>
<evidence type="ECO:0000313" key="2">
    <source>
        <dbReference type="EMBL" id="EGG04770.1"/>
    </source>
</evidence>
<gene>
    <name evidence="2" type="ORF">MELLADRAFT_116979</name>
</gene>
<dbReference type="eggNOG" id="ENOG502SD56">
    <property type="taxonomic scope" value="Eukaryota"/>
</dbReference>
<sequence length="203" mass="22438">MGKTDIILTKWLIFKCPVMVVIGKRGKELRFFKIGGTPPPVDHLAQFIREQTWTYKPVWNSTFSPGGSNEWIVEGFGRMFSGLHNITDRVPGWILMMVTSALGTSLMQYLHGRSGSEPKKKPVTDPQRKEEIKAALAKAAVRLAEASARRTREKAKANLEADNTGTVETGAKEILQAEGKVTSESKPASAVKRRKGKSEEKNG</sequence>
<dbReference type="EMBL" id="GL883116">
    <property type="protein sequence ID" value="EGG04770.1"/>
    <property type="molecule type" value="Genomic_DNA"/>
</dbReference>
<dbReference type="GeneID" id="18925924"/>
<dbReference type="HOGENOM" id="CLU_1349217_0_0_1"/>
<evidence type="ECO:0000313" key="3">
    <source>
        <dbReference type="Proteomes" id="UP000001072"/>
    </source>
</evidence>
<evidence type="ECO:0000256" key="1">
    <source>
        <dbReference type="SAM" id="MobiDB-lite"/>
    </source>
</evidence>
<keyword evidence="3" id="KW-1185">Reference proteome</keyword>
<proteinExistence type="predicted"/>
<dbReference type="VEuPathDB" id="FungiDB:MELLADRAFT_116979"/>
<dbReference type="RefSeq" id="XP_007411861.1">
    <property type="nucleotide sequence ID" value="XM_007411799.1"/>
</dbReference>
<dbReference type="OrthoDB" id="2502001at2759"/>
<feature type="compositionally biased region" description="Basic and acidic residues" evidence="1">
    <location>
        <begin position="147"/>
        <end position="159"/>
    </location>
</feature>
<dbReference type="KEGG" id="mlr:MELLADRAFT_116979"/>
<feature type="region of interest" description="Disordered" evidence="1">
    <location>
        <begin position="147"/>
        <end position="203"/>
    </location>
</feature>
<dbReference type="AlphaFoldDB" id="F4RS02"/>
<dbReference type="InParanoid" id="F4RS02"/>
<accession>F4RS02</accession>
<protein>
    <submittedName>
        <fullName evidence="2">Uncharacterized protein</fullName>
    </submittedName>
</protein>
<reference evidence="3" key="1">
    <citation type="journal article" date="2011" name="Proc. Natl. Acad. Sci. U.S.A.">
        <title>Obligate biotrophy features unraveled by the genomic analysis of rust fungi.</title>
        <authorList>
            <person name="Duplessis S."/>
            <person name="Cuomo C.A."/>
            <person name="Lin Y.-C."/>
            <person name="Aerts A."/>
            <person name="Tisserant E."/>
            <person name="Veneault-Fourrey C."/>
            <person name="Joly D.L."/>
            <person name="Hacquard S."/>
            <person name="Amselem J."/>
            <person name="Cantarel B.L."/>
            <person name="Chiu R."/>
            <person name="Coutinho P.M."/>
            <person name="Feau N."/>
            <person name="Field M."/>
            <person name="Frey P."/>
            <person name="Gelhaye E."/>
            <person name="Goldberg J."/>
            <person name="Grabherr M.G."/>
            <person name="Kodira C.D."/>
            <person name="Kohler A."/>
            <person name="Kuees U."/>
            <person name="Lindquist E.A."/>
            <person name="Lucas S.M."/>
            <person name="Mago R."/>
            <person name="Mauceli E."/>
            <person name="Morin E."/>
            <person name="Murat C."/>
            <person name="Pangilinan J.L."/>
            <person name="Park R."/>
            <person name="Pearson M."/>
            <person name="Quesneville H."/>
            <person name="Rouhier N."/>
            <person name="Sakthikumar S."/>
            <person name="Salamov A.A."/>
            <person name="Schmutz J."/>
            <person name="Selles B."/>
            <person name="Shapiro H."/>
            <person name="Tanguay P."/>
            <person name="Tuskan G.A."/>
            <person name="Henrissat B."/>
            <person name="Van de Peer Y."/>
            <person name="Rouze P."/>
            <person name="Ellis J.G."/>
            <person name="Dodds P.N."/>
            <person name="Schein J.E."/>
            <person name="Zhong S."/>
            <person name="Hamelin R.C."/>
            <person name="Grigoriev I.V."/>
            <person name="Szabo L.J."/>
            <person name="Martin F."/>
        </authorList>
    </citation>
    <scope>NUCLEOTIDE SEQUENCE [LARGE SCALE GENOMIC DNA]</scope>
    <source>
        <strain evidence="3">98AG31 / pathotype 3-4-7</strain>
    </source>
</reference>